<evidence type="ECO:0000313" key="1">
    <source>
        <dbReference type="EMBL" id="CAJ1898988.1"/>
    </source>
</evidence>
<organism evidence="1 2">
    <name type="scientific">Cylindrotheca closterium</name>
    <dbReference type="NCBI Taxonomy" id="2856"/>
    <lineage>
        <taxon>Eukaryota</taxon>
        <taxon>Sar</taxon>
        <taxon>Stramenopiles</taxon>
        <taxon>Ochrophyta</taxon>
        <taxon>Bacillariophyta</taxon>
        <taxon>Bacillariophyceae</taxon>
        <taxon>Bacillariophycidae</taxon>
        <taxon>Bacillariales</taxon>
        <taxon>Bacillariaceae</taxon>
        <taxon>Cylindrotheca</taxon>
    </lineage>
</organism>
<dbReference type="Proteomes" id="UP001295423">
    <property type="component" value="Unassembled WGS sequence"/>
</dbReference>
<protein>
    <submittedName>
        <fullName evidence="1">Uncharacterized protein</fullName>
    </submittedName>
</protein>
<dbReference type="EMBL" id="CAKOGP040000001">
    <property type="protein sequence ID" value="CAJ1898988.1"/>
    <property type="molecule type" value="Genomic_DNA"/>
</dbReference>
<name>A0AAD2CG65_9STRA</name>
<comment type="caution">
    <text evidence="1">The sequence shown here is derived from an EMBL/GenBank/DDBJ whole genome shotgun (WGS) entry which is preliminary data.</text>
</comment>
<accession>A0AAD2CG65</accession>
<proteinExistence type="predicted"/>
<evidence type="ECO:0000313" key="2">
    <source>
        <dbReference type="Proteomes" id="UP001295423"/>
    </source>
</evidence>
<dbReference type="AlphaFoldDB" id="A0AAD2CG65"/>
<gene>
    <name evidence="1" type="ORF">CYCCA115_LOCUS266</name>
</gene>
<sequence>MGICRLEILAAPEMHDAREVNTILTASLHALFGDFDGEHHACQAVVKNSTGCAPSTFHVECPKESMAAVRAALSMVTPPPYLYGTVYRFDVTKVTLT</sequence>
<reference evidence="1" key="1">
    <citation type="submission" date="2023-08" db="EMBL/GenBank/DDBJ databases">
        <authorList>
            <person name="Audoor S."/>
            <person name="Bilcke G."/>
        </authorList>
    </citation>
    <scope>NUCLEOTIDE SEQUENCE</scope>
</reference>
<keyword evidence="2" id="KW-1185">Reference proteome</keyword>